<dbReference type="GO" id="GO:0043137">
    <property type="term" value="P:DNA replication, removal of RNA primer"/>
    <property type="evidence" value="ECO:0007669"/>
    <property type="project" value="TreeGrafter"/>
</dbReference>
<dbReference type="OrthoDB" id="2752996at2759"/>
<evidence type="ECO:0000256" key="4">
    <source>
        <dbReference type="ARBA" id="ARBA00022722"/>
    </source>
</evidence>
<dbReference type="EC" id="3.1.26.4" evidence="3"/>
<dbReference type="CDD" id="cd09280">
    <property type="entry name" value="RNase_HI_eukaryote_like"/>
    <property type="match status" value="1"/>
</dbReference>
<dbReference type="InterPro" id="IPR002156">
    <property type="entry name" value="RNaseH_domain"/>
</dbReference>
<dbReference type="InterPro" id="IPR036397">
    <property type="entry name" value="RNaseH_sf"/>
</dbReference>
<dbReference type="PANTHER" id="PTHR10642:SF26">
    <property type="entry name" value="RIBONUCLEASE H1"/>
    <property type="match status" value="1"/>
</dbReference>
<keyword evidence="4" id="KW-0540">Nuclease</keyword>
<keyword evidence="7" id="KW-0378">Hydrolase</keyword>
<reference evidence="9 10" key="1">
    <citation type="submission" date="2016-07" db="EMBL/GenBank/DDBJ databases">
        <title>Draft genome of the white-rot fungus Obba rivulosa 3A-2.</title>
        <authorList>
            <consortium name="DOE Joint Genome Institute"/>
            <person name="Miettinen O."/>
            <person name="Riley R."/>
            <person name="Acob R."/>
            <person name="Barry K."/>
            <person name="Cullen D."/>
            <person name="De Vries R."/>
            <person name="Hainaut M."/>
            <person name="Hatakka A."/>
            <person name="Henrissat B."/>
            <person name="Hilden K."/>
            <person name="Kuo R."/>
            <person name="Labutti K."/>
            <person name="Lipzen A."/>
            <person name="Makela M.R."/>
            <person name="Sandor L."/>
            <person name="Spatafora J.W."/>
            <person name="Grigoriev I.V."/>
            <person name="Hibbett D.S."/>
        </authorList>
    </citation>
    <scope>NUCLEOTIDE SEQUENCE [LARGE SCALE GENOMIC DNA]</scope>
    <source>
        <strain evidence="9 10">3A-2</strain>
    </source>
</reference>
<dbReference type="SUPFAM" id="SSF53098">
    <property type="entry name" value="Ribonuclease H-like"/>
    <property type="match status" value="1"/>
</dbReference>
<evidence type="ECO:0000256" key="7">
    <source>
        <dbReference type="ARBA" id="ARBA00022801"/>
    </source>
</evidence>
<dbReference type="InterPro" id="IPR012337">
    <property type="entry name" value="RNaseH-like_sf"/>
</dbReference>
<dbReference type="InterPro" id="IPR050092">
    <property type="entry name" value="RNase_H"/>
</dbReference>
<name>A0A8E2DTD1_9APHY</name>
<protein>
    <recommendedName>
        <fullName evidence="3">ribonuclease H</fullName>
        <ecNumber evidence="3">3.1.26.4</ecNumber>
    </recommendedName>
</protein>
<dbReference type="Pfam" id="PF00075">
    <property type="entry name" value="RNase_H"/>
    <property type="match status" value="1"/>
</dbReference>
<feature type="domain" description="RNase H type-1" evidence="8">
    <location>
        <begin position="64"/>
        <end position="206"/>
    </location>
</feature>
<evidence type="ECO:0000256" key="5">
    <source>
        <dbReference type="ARBA" id="ARBA00022723"/>
    </source>
</evidence>
<dbReference type="Proteomes" id="UP000250043">
    <property type="component" value="Unassembled WGS sequence"/>
</dbReference>
<dbReference type="EMBL" id="KV722337">
    <property type="protein sequence ID" value="OCH95326.1"/>
    <property type="molecule type" value="Genomic_DNA"/>
</dbReference>
<evidence type="ECO:0000256" key="3">
    <source>
        <dbReference type="ARBA" id="ARBA00012180"/>
    </source>
</evidence>
<evidence type="ECO:0000256" key="1">
    <source>
        <dbReference type="ARBA" id="ARBA00000077"/>
    </source>
</evidence>
<keyword evidence="6" id="KW-0255">Endonuclease</keyword>
<comment type="catalytic activity">
    <reaction evidence="1">
        <text>Endonucleolytic cleavage to 5'-phosphomonoester.</text>
        <dbReference type="EC" id="3.1.26.4"/>
    </reaction>
</comment>
<keyword evidence="5" id="KW-0479">Metal-binding</keyword>
<proteinExistence type="inferred from homology"/>
<evidence type="ECO:0000313" key="10">
    <source>
        <dbReference type="Proteomes" id="UP000250043"/>
    </source>
</evidence>
<sequence length="488" mass="54653">MSDLSLSGHRREEHYNIRLHEDEVCFNPAVTTSGGLADTFRVFTDPSVTSKLEAIRPRSRPAQPHQSISVYTDGSCFENGTLRARAGAGVWFGRGNPRNCALRIPGPAQSSPIAETVAVLLAAKLAPLWRPLHIISDSKYIIEGMTKHLPKWEAVGWIGVKNANFLRATAFHLRRRSAITTFRWVKGHNGEPGNEAADALARTAAEKPATDDLDLSIPHTWNLTGAKLAALTQALAYKAILAEGPPKPRHAATVNLDITRHAVDAITGTLHTDATIWHSLRSKDISRHASDFLWKCMHQAHRCGTYWEHIPNYEIRATCPQCNVPETMEHILLECDVPARTRVWLMARTLWLKKHKTWPSLSFGTILGCDLVKVTDDAGALDRGASRLLTILISESAQLIWALRCQWVIDRGGNPSTWHTDIEIQRRWIHRINARLTLDRDMTDTRFGKKALKPKTVLRTWSGTLLNESSLPEDWLRNSEVLVGMRPP</sequence>
<accession>A0A8E2DTD1</accession>
<comment type="similarity">
    <text evidence="2">Belongs to the RNase H family.</text>
</comment>
<dbReference type="GO" id="GO:0004523">
    <property type="term" value="F:RNA-DNA hybrid ribonuclease activity"/>
    <property type="evidence" value="ECO:0007669"/>
    <property type="project" value="UniProtKB-EC"/>
</dbReference>
<organism evidence="9 10">
    <name type="scientific">Obba rivulosa</name>
    <dbReference type="NCBI Taxonomy" id="1052685"/>
    <lineage>
        <taxon>Eukaryota</taxon>
        <taxon>Fungi</taxon>
        <taxon>Dikarya</taxon>
        <taxon>Basidiomycota</taxon>
        <taxon>Agaricomycotina</taxon>
        <taxon>Agaricomycetes</taxon>
        <taxon>Polyporales</taxon>
        <taxon>Gelatoporiaceae</taxon>
        <taxon>Obba</taxon>
    </lineage>
</organism>
<gene>
    <name evidence="9" type="ORF">OBBRIDRAFT_768114</name>
</gene>
<dbReference type="PANTHER" id="PTHR10642">
    <property type="entry name" value="RIBONUCLEASE H1"/>
    <property type="match status" value="1"/>
</dbReference>
<evidence type="ECO:0000256" key="2">
    <source>
        <dbReference type="ARBA" id="ARBA00005300"/>
    </source>
</evidence>
<evidence type="ECO:0000259" key="8">
    <source>
        <dbReference type="PROSITE" id="PS50879"/>
    </source>
</evidence>
<dbReference type="GO" id="GO:0003676">
    <property type="term" value="F:nucleic acid binding"/>
    <property type="evidence" value="ECO:0007669"/>
    <property type="project" value="InterPro"/>
</dbReference>
<dbReference type="AlphaFoldDB" id="A0A8E2DTD1"/>
<dbReference type="GO" id="GO:0046872">
    <property type="term" value="F:metal ion binding"/>
    <property type="evidence" value="ECO:0007669"/>
    <property type="project" value="UniProtKB-KW"/>
</dbReference>
<evidence type="ECO:0000256" key="6">
    <source>
        <dbReference type="ARBA" id="ARBA00022759"/>
    </source>
</evidence>
<keyword evidence="10" id="KW-1185">Reference proteome</keyword>
<dbReference type="Gene3D" id="3.30.420.10">
    <property type="entry name" value="Ribonuclease H-like superfamily/Ribonuclease H"/>
    <property type="match status" value="1"/>
</dbReference>
<dbReference type="PROSITE" id="PS50879">
    <property type="entry name" value="RNASE_H_1"/>
    <property type="match status" value="1"/>
</dbReference>
<evidence type="ECO:0000313" key="9">
    <source>
        <dbReference type="EMBL" id="OCH95326.1"/>
    </source>
</evidence>